<organism evidence="1 2">
    <name type="scientific">Jejuia pallidilutea</name>
    <dbReference type="NCBI Taxonomy" id="504487"/>
    <lineage>
        <taxon>Bacteria</taxon>
        <taxon>Pseudomonadati</taxon>
        <taxon>Bacteroidota</taxon>
        <taxon>Flavobacteriia</taxon>
        <taxon>Flavobacteriales</taxon>
        <taxon>Flavobacteriaceae</taxon>
        <taxon>Jejuia</taxon>
    </lineage>
</organism>
<dbReference type="EMBL" id="BBNS01000045">
    <property type="protein sequence ID" value="GAL73264.1"/>
    <property type="molecule type" value="Genomic_DNA"/>
</dbReference>
<evidence type="ECO:0000313" key="1">
    <source>
        <dbReference type="EMBL" id="GAL73264.1"/>
    </source>
</evidence>
<protein>
    <submittedName>
        <fullName evidence="1">Uncharacterized protein</fullName>
    </submittedName>
</protein>
<dbReference type="AlphaFoldDB" id="A0A090WCU3"/>
<proteinExistence type="predicted"/>
<name>A0A090WCU3_9FLAO</name>
<reference evidence="1 2" key="1">
    <citation type="journal article" date="2014" name="Genome Announc.">
        <title>Draft Genome Sequence of Marine Flavobacterium Jejuia pallidilutea Strain 11shimoA1 and Pigmentation Mutants.</title>
        <authorList>
            <person name="Takatani N."/>
            <person name="Nakanishi M."/>
            <person name="Meirelles P."/>
            <person name="Mino S."/>
            <person name="Suda W."/>
            <person name="Oshima K."/>
            <person name="Hattori M."/>
            <person name="Ohkuma M."/>
            <person name="Hosokawa M."/>
            <person name="Miyashita K."/>
            <person name="Thompson F.L."/>
            <person name="Niwa A."/>
            <person name="Sawabe T."/>
            <person name="Sawabe T."/>
        </authorList>
    </citation>
    <scope>NUCLEOTIDE SEQUENCE [LARGE SCALE GENOMIC DNA]</scope>
    <source>
        <strain evidence="2">JCM19302</strain>
    </source>
</reference>
<gene>
    <name evidence="1" type="ORF">JCM19302_166</name>
</gene>
<evidence type="ECO:0000313" key="2">
    <source>
        <dbReference type="Proteomes" id="UP000029646"/>
    </source>
</evidence>
<dbReference type="Proteomes" id="UP000029646">
    <property type="component" value="Unassembled WGS sequence"/>
</dbReference>
<accession>A0A090WCU3</accession>
<comment type="caution">
    <text evidence="1">The sequence shown here is derived from an EMBL/GenBank/DDBJ whole genome shotgun (WGS) entry which is preliminary data.</text>
</comment>
<sequence>MPGSGFAGKFCAWDIPKPNNSARHKIKFDFIKIKKLVNG</sequence>